<dbReference type="GO" id="GO:0016102">
    <property type="term" value="P:diterpenoid biosynthetic process"/>
    <property type="evidence" value="ECO:0007669"/>
    <property type="project" value="TreeGrafter"/>
</dbReference>
<evidence type="ECO:0000313" key="3">
    <source>
        <dbReference type="Proteomes" id="UP001147695"/>
    </source>
</evidence>
<dbReference type="AlphaFoldDB" id="A0A9W9R2A1"/>
<dbReference type="SUPFAM" id="SSF48239">
    <property type="entry name" value="Terpenoid cyclases/Protein prenyltransferases"/>
    <property type="match status" value="2"/>
</dbReference>
<dbReference type="Gene3D" id="1.50.10.20">
    <property type="match status" value="1"/>
</dbReference>
<proteinExistence type="inferred from homology"/>
<protein>
    <submittedName>
        <fullName evidence="2">Uncharacterized protein</fullName>
    </submittedName>
</protein>
<gene>
    <name evidence="2" type="ORF">N7452_001402</name>
</gene>
<evidence type="ECO:0000256" key="1">
    <source>
        <dbReference type="ARBA" id="ARBA00006333"/>
    </source>
</evidence>
<dbReference type="PANTHER" id="PTHR31739">
    <property type="entry name" value="ENT-COPALYL DIPHOSPHATE SYNTHASE, CHLOROPLASTIC"/>
    <property type="match status" value="1"/>
</dbReference>
<accession>A0A9W9R2A1</accession>
<dbReference type="Gene3D" id="1.50.10.160">
    <property type="match status" value="1"/>
</dbReference>
<dbReference type="Proteomes" id="UP001147695">
    <property type="component" value="Unassembled WGS sequence"/>
</dbReference>
<reference evidence="2" key="2">
    <citation type="journal article" date="2023" name="IMA Fungus">
        <title>Comparative genomic study of the Penicillium genus elucidates a diverse pangenome and 15 lateral gene transfer events.</title>
        <authorList>
            <person name="Petersen C."/>
            <person name="Sorensen T."/>
            <person name="Nielsen M.R."/>
            <person name="Sondergaard T.E."/>
            <person name="Sorensen J.L."/>
            <person name="Fitzpatrick D.A."/>
            <person name="Frisvad J.C."/>
            <person name="Nielsen K.L."/>
        </authorList>
    </citation>
    <scope>NUCLEOTIDE SEQUENCE</scope>
    <source>
        <strain evidence="2">IBT 35673</strain>
    </source>
</reference>
<dbReference type="GO" id="GO:0010333">
    <property type="term" value="F:terpene synthase activity"/>
    <property type="evidence" value="ECO:0007669"/>
    <property type="project" value="InterPro"/>
</dbReference>
<comment type="similarity">
    <text evidence="1">Belongs to the terpene synthase family.</text>
</comment>
<organism evidence="2 3">
    <name type="scientific">Penicillium brevicompactum</name>
    <dbReference type="NCBI Taxonomy" id="5074"/>
    <lineage>
        <taxon>Eukaryota</taxon>
        <taxon>Fungi</taxon>
        <taxon>Dikarya</taxon>
        <taxon>Ascomycota</taxon>
        <taxon>Pezizomycotina</taxon>
        <taxon>Eurotiomycetes</taxon>
        <taxon>Eurotiomycetidae</taxon>
        <taxon>Eurotiales</taxon>
        <taxon>Aspergillaceae</taxon>
        <taxon>Penicillium</taxon>
    </lineage>
</organism>
<dbReference type="PANTHER" id="PTHR31739:SF25">
    <property type="entry name" value="(E,E)-GERANYLLINALOOL SYNTHASE"/>
    <property type="match status" value="1"/>
</dbReference>
<comment type="caution">
    <text evidence="2">The sequence shown here is derived from an EMBL/GenBank/DDBJ whole genome shotgun (WGS) entry which is preliminary data.</text>
</comment>
<dbReference type="GO" id="GO:0000287">
    <property type="term" value="F:magnesium ion binding"/>
    <property type="evidence" value="ECO:0007669"/>
    <property type="project" value="TreeGrafter"/>
</dbReference>
<dbReference type="EMBL" id="JAPZBQ010000001">
    <property type="protein sequence ID" value="KAJ5352428.1"/>
    <property type="molecule type" value="Genomic_DNA"/>
</dbReference>
<dbReference type="InterPro" id="IPR050148">
    <property type="entry name" value="Terpene_synthase-like"/>
</dbReference>
<evidence type="ECO:0000313" key="2">
    <source>
        <dbReference type="EMBL" id="KAJ5352428.1"/>
    </source>
</evidence>
<dbReference type="InterPro" id="IPR008930">
    <property type="entry name" value="Terpenoid_cyclase/PrenylTrfase"/>
</dbReference>
<reference evidence="2" key="1">
    <citation type="submission" date="2022-12" db="EMBL/GenBank/DDBJ databases">
        <authorList>
            <person name="Petersen C."/>
        </authorList>
    </citation>
    <scope>NUCLEOTIDE SEQUENCE</scope>
    <source>
        <strain evidence="2">IBT 35673</strain>
    </source>
</reference>
<sequence>MALRLVQDFLKSYDPYYGVGTVTSSVWDTAWVSMLRSKDGNSWAFPECFDYLVESQASSGGWGNPFRDIEQICCSMAAILAMKTRLNTLCEYSEEEWGEIDLRCNRAIHFVKDCLPSWSIDNIDDALPVGLELYLPVLLQQLGKYGVIFNVPGIDRIQHMGNTKLHKIPVEMLYGESKIAATFSLEGFIGKVDFDQINHQKGLGSLCASPASTAVYLMYRSVWDDEAEKYLRHVVNLSISQANRGIPNFYPSTTFELTWVVSTLLESGFSASDLSLDCKDKIIAILRAELDEQDGITGWTDPDDTAKSLSTLYLLGAPYSPDALLRTYEGESHFFTYPQERNPSVSVNANVLMCLLHLSQDADHNMAIEKCVRYLCNRWWDGLLQDKWVSETNYAILQC</sequence>
<name>A0A9W9R2A1_PENBR</name>